<dbReference type="InterPro" id="IPR018062">
    <property type="entry name" value="HTH_AraC-typ_CS"/>
</dbReference>
<dbReference type="PANTHER" id="PTHR43280:SF2">
    <property type="entry name" value="HTH-TYPE TRANSCRIPTIONAL REGULATOR EXSA"/>
    <property type="match status" value="1"/>
</dbReference>
<evidence type="ECO:0000313" key="5">
    <source>
        <dbReference type="EMBL" id="NOU87600.1"/>
    </source>
</evidence>
<comment type="caution">
    <text evidence="5">The sequence shown here is derived from an EMBL/GenBank/DDBJ whole genome shotgun (WGS) entry which is preliminary data.</text>
</comment>
<keyword evidence="2" id="KW-0238">DNA-binding</keyword>
<keyword evidence="3" id="KW-0804">Transcription</keyword>
<name>A0ABX1Z2H1_9BACL</name>
<dbReference type="Proteomes" id="UP000658690">
    <property type="component" value="Unassembled WGS sequence"/>
</dbReference>
<dbReference type="PROSITE" id="PS00041">
    <property type="entry name" value="HTH_ARAC_FAMILY_1"/>
    <property type="match status" value="1"/>
</dbReference>
<dbReference type="InterPro" id="IPR037923">
    <property type="entry name" value="HTH-like"/>
</dbReference>
<protein>
    <submittedName>
        <fullName evidence="5">Helix-turn-helix domain-containing protein</fullName>
    </submittedName>
</protein>
<organism evidence="5 6">
    <name type="scientific">Paenibacillus germinis</name>
    <dbReference type="NCBI Taxonomy" id="2654979"/>
    <lineage>
        <taxon>Bacteria</taxon>
        <taxon>Bacillati</taxon>
        <taxon>Bacillota</taxon>
        <taxon>Bacilli</taxon>
        <taxon>Bacillales</taxon>
        <taxon>Paenibacillaceae</taxon>
        <taxon>Paenibacillus</taxon>
    </lineage>
</organism>
<keyword evidence="1" id="KW-0805">Transcription regulation</keyword>
<dbReference type="InterPro" id="IPR018060">
    <property type="entry name" value="HTH_AraC"/>
</dbReference>
<evidence type="ECO:0000256" key="3">
    <source>
        <dbReference type="ARBA" id="ARBA00023163"/>
    </source>
</evidence>
<dbReference type="Pfam" id="PF02311">
    <property type="entry name" value="AraC_binding"/>
    <property type="match status" value="1"/>
</dbReference>
<gene>
    <name evidence="5" type="ORF">GC102_17730</name>
</gene>
<sequence length="295" mass="34184">MVLGMQETANEFFESKLFIPDEFARRGGVWPLRLGRNIAKPNYQSGPVVLEYYNMHFIMEGKVEFTFDKENIVLSKGDAFSMFPGSTFRYRLAPSETPLQMIWISMDGAQASDLFASAGFSKLSPYLFGVMSKELEVTLRQLFLSKKYDLKRHTELCSIIYRVFSLMIPLDESDKHKQGRENWISRSVDYMDTHYMEKISVRDVADYLSVHRAYFSKLFSGQMGISPVHYLQKLRMNKAEELLKSSYTISEISLMLGYSDPYAFTHAFRNYHGTPPGNWRRSMHGEARKVISEQL</sequence>
<dbReference type="PANTHER" id="PTHR43280">
    <property type="entry name" value="ARAC-FAMILY TRANSCRIPTIONAL REGULATOR"/>
    <property type="match status" value="1"/>
</dbReference>
<feature type="domain" description="HTH araC/xylS-type" evidence="4">
    <location>
        <begin position="185"/>
        <end position="282"/>
    </location>
</feature>
<accession>A0ABX1Z2H1</accession>
<dbReference type="Gene3D" id="2.60.120.10">
    <property type="entry name" value="Jelly Rolls"/>
    <property type="match status" value="1"/>
</dbReference>
<proteinExistence type="predicted"/>
<dbReference type="Gene3D" id="1.10.10.60">
    <property type="entry name" value="Homeodomain-like"/>
    <property type="match status" value="2"/>
</dbReference>
<dbReference type="InterPro" id="IPR003313">
    <property type="entry name" value="AraC-bd"/>
</dbReference>
<dbReference type="SMART" id="SM00342">
    <property type="entry name" value="HTH_ARAC"/>
    <property type="match status" value="1"/>
</dbReference>
<evidence type="ECO:0000256" key="1">
    <source>
        <dbReference type="ARBA" id="ARBA00023015"/>
    </source>
</evidence>
<evidence type="ECO:0000256" key="2">
    <source>
        <dbReference type="ARBA" id="ARBA00023125"/>
    </source>
</evidence>
<evidence type="ECO:0000259" key="4">
    <source>
        <dbReference type="PROSITE" id="PS01124"/>
    </source>
</evidence>
<dbReference type="InterPro" id="IPR014710">
    <property type="entry name" value="RmlC-like_jellyroll"/>
</dbReference>
<dbReference type="EMBL" id="WHOC01000089">
    <property type="protein sequence ID" value="NOU87600.1"/>
    <property type="molecule type" value="Genomic_DNA"/>
</dbReference>
<dbReference type="InterPro" id="IPR009057">
    <property type="entry name" value="Homeodomain-like_sf"/>
</dbReference>
<dbReference type="SUPFAM" id="SSF46689">
    <property type="entry name" value="Homeodomain-like"/>
    <property type="match status" value="2"/>
</dbReference>
<reference evidence="5 6" key="1">
    <citation type="submission" date="2019-10" db="EMBL/GenBank/DDBJ databases">
        <title>Description of Paenibacillus choica sp. nov.</title>
        <authorList>
            <person name="Carlier A."/>
            <person name="Qi S."/>
        </authorList>
    </citation>
    <scope>NUCLEOTIDE SEQUENCE [LARGE SCALE GENOMIC DNA]</scope>
    <source>
        <strain evidence="5 6">LMG 31460</strain>
    </source>
</reference>
<evidence type="ECO:0000313" key="6">
    <source>
        <dbReference type="Proteomes" id="UP000658690"/>
    </source>
</evidence>
<keyword evidence="6" id="KW-1185">Reference proteome</keyword>
<dbReference type="Pfam" id="PF12833">
    <property type="entry name" value="HTH_18"/>
    <property type="match status" value="1"/>
</dbReference>
<dbReference type="PROSITE" id="PS01124">
    <property type="entry name" value="HTH_ARAC_FAMILY_2"/>
    <property type="match status" value="1"/>
</dbReference>
<dbReference type="SUPFAM" id="SSF51215">
    <property type="entry name" value="Regulatory protein AraC"/>
    <property type="match status" value="1"/>
</dbReference>